<evidence type="ECO:0000313" key="2">
    <source>
        <dbReference type="WBParaSite" id="JU765_v2.g11435.t1"/>
    </source>
</evidence>
<proteinExistence type="predicted"/>
<accession>A0AC34PZE8</accession>
<organism evidence="1 2">
    <name type="scientific">Panagrolaimus sp. JU765</name>
    <dbReference type="NCBI Taxonomy" id="591449"/>
    <lineage>
        <taxon>Eukaryota</taxon>
        <taxon>Metazoa</taxon>
        <taxon>Ecdysozoa</taxon>
        <taxon>Nematoda</taxon>
        <taxon>Chromadorea</taxon>
        <taxon>Rhabditida</taxon>
        <taxon>Tylenchina</taxon>
        <taxon>Panagrolaimomorpha</taxon>
        <taxon>Panagrolaimoidea</taxon>
        <taxon>Panagrolaimidae</taxon>
        <taxon>Panagrolaimus</taxon>
    </lineage>
</organism>
<dbReference type="Proteomes" id="UP000887576">
    <property type="component" value="Unplaced"/>
</dbReference>
<protein>
    <submittedName>
        <fullName evidence="2">Serpentine Receptor, class BC (Class B-like)</fullName>
    </submittedName>
</protein>
<sequence>MGQVYYLLEVALGTVFDFIAFWTFIFLFFKYIIFKKYTVIEISPAMKFYMSTEIITTFLVFFDLLFYTVFWNPIDVYYNGWANFILGGTQVLAIAAKPVTVFFLGVDRVLCITFPFKNLKFQKYIPVFGEIIFIIIIDIIVFLKLVMNSIPEGDETECGSFACRVPITAGNYYTTVRFLNGGANIVMSISLAILIKIKLHSTNTNHKEGSQSKTKVQR</sequence>
<dbReference type="WBParaSite" id="JU765_v2.g11435.t1">
    <property type="protein sequence ID" value="JU765_v2.g11435.t1"/>
    <property type="gene ID" value="JU765_v2.g11435"/>
</dbReference>
<name>A0AC34PZE8_9BILA</name>
<reference evidence="2" key="1">
    <citation type="submission" date="2022-11" db="UniProtKB">
        <authorList>
            <consortium name="WormBaseParasite"/>
        </authorList>
    </citation>
    <scope>IDENTIFICATION</scope>
</reference>
<evidence type="ECO:0000313" key="1">
    <source>
        <dbReference type="Proteomes" id="UP000887576"/>
    </source>
</evidence>